<dbReference type="Pfam" id="PF13417">
    <property type="entry name" value="GST_N_3"/>
    <property type="match status" value="1"/>
</dbReference>
<dbReference type="PANTHER" id="PTHR45288">
    <property type="entry name" value="THIOREDOXIN FAMILY PROTEIN"/>
    <property type="match status" value="1"/>
</dbReference>
<dbReference type="Gene3D" id="3.40.30.10">
    <property type="entry name" value="Glutaredoxin"/>
    <property type="match status" value="1"/>
</dbReference>
<protein>
    <submittedName>
        <fullName evidence="2">Glutathione S-transferase</fullName>
    </submittedName>
</protein>
<name>A0ABM7WCA6_9BACT</name>
<dbReference type="EMBL" id="AP025516">
    <property type="protein sequence ID" value="BDD88544.1"/>
    <property type="molecule type" value="Genomic_DNA"/>
</dbReference>
<feature type="domain" description="GST N-terminal" evidence="1">
    <location>
        <begin position="4"/>
        <end position="80"/>
    </location>
</feature>
<sequence>MVQLYVREGCPFCRKVIEAAQRLGLREGVDYCLIDAAPDTPGRQAVLAVGGKPMVPFLIDGDHSMYESDDIIDYLRRRFAR</sequence>
<evidence type="ECO:0000259" key="1">
    <source>
        <dbReference type="Pfam" id="PF13417"/>
    </source>
</evidence>
<gene>
    <name evidence="2" type="ORF">DPPLL_29090</name>
</gene>
<keyword evidence="3" id="KW-1185">Reference proteome</keyword>
<dbReference type="InterPro" id="IPR036249">
    <property type="entry name" value="Thioredoxin-like_sf"/>
</dbReference>
<accession>A0ABM7WCA6</accession>
<evidence type="ECO:0000313" key="2">
    <source>
        <dbReference type="EMBL" id="BDD88544.1"/>
    </source>
</evidence>
<proteinExistence type="predicted"/>
<evidence type="ECO:0000313" key="3">
    <source>
        <dbReference type="Proteomes" id="UP000830055"/>
    </source>
</evidence>
<dbReference type="InterPro" id="IPR004045">
    <property type="entry name" value="Glutathione_S-Trfase_N"/>
</dbReference>
<dbReference type="PROSITE" id="PS51354">
    <property type="entry name" value="GLUTAREDOXIN_2"/>
    <property type="match status" value="1"/>
</dbReference>
<organism evidence="2 3">
    <name type="scientific">Desulfofustis limnaeus</name>
    <dbReference type="NCBI Taxonomy" id="2740163"/>
    <lineage>
        <taxon>Bacteria</taxon>
        <taxon>Pseudomonadati</taxon>
        <taxon>Thermodesulfobacteriota</taxon>
        <taxon>Desulfobulbia</taxon>
        <taxon>Desulfobulbales</taxon>
        <taxon>Desulfocapsaceae</taxon>
        <taxon>Desulfofustis</taxon>
    </lineage>
</organism>
<reference evidence="2 3" key="1">
    <citation type="submission" date="2022-01" db="EMBL/GenBank/DDBJ databases">
        <title>Desulfofustis limnae sp. nov., a novel mesophilic sulfate-reducing bacterium isolated from marsh soil.</title>
        <authorList>
            <person name="Watanabe M."/>
            <person name="Takahashi A."/>
            <person name="Kojima H."/>
            <person name="Fukui M."/>
        </authorList>
    </citation>
    <scope>NUCLEOTIDE SEQUENCE [LARGE SCALE GENOMIC DNA]</scope>
    <source>
        <strain evidence="2 3">PPLL</strain>
    </source>
</reference>
<dbReference type="PANTHER" id="PTHR45288:SF1">
    <property type="entry name" value="THIOREDOXIN FAMILY PROTEIN"/>
    <property type="match status" value="1"/>
</dbReference>
<dbReference type="Proteomes" id="UP000830055">
    <property type="component" value="Chromosome"/>
</dbReference>
<dbReference type="SUPFAM" id="SSF52833">
    <property type="entry name" value="Thioredoxin-like"/>
    <property type="match status" value="1"/>
</dbReference>